<dbReference type="EMBL" id="CAMXCT020000053">
    <property type="protein sequence ID" value="CAL1126461.1"/>
    <property type="molecule type" value="Genomic_DNA"/>
</dbReference>
<evidence type="ECO:0000313" key="3">
    <source>
        <dbReference type="EMBL" id="CAL1126461.1"/>
    </source>
</evidence>
<organism evidence="2">
    <name type="scientific">Cladocopium goreaui</name>
    <dbReference type="NCBI Taxonomy" id="2562237"/>
    <lineage>
        <taxon>Eukaryota</taxon>
        <taxon>Sar</taxon>
        <taxon>Alveolata</taxon>
        <taxon>Dinophyceae</taxon>
        <taxon>Suessiales</taxon>
        <taxon>Symbiodiniaceae</taxon>
        <taxon>Cladocopium</taxon>
    </lineage>
</organism>
<protein>
    <submittedName>
        <fullName evidence="4">Dynactin subunit 2-B</fullName>
    </submittedName>
</protein>
<dbReference type="SUPFAM" id="SSF55826">
    <property type="entry name" value="YbaK/ProRS associated domain"/>
    <property type="match status" value="1"/>
</dbReference>
<reference evidence="3" key="2">
    <citation type="submission" date="2024-04" db="EMBL/GenBank/DDBJ databases">
        <authorList>
            <person name="Chen Y."/>
            <person name="Shah S."/>
            <person name="Dougan E. K."/>
            <person name="Thang M."/>
            <person name="Chan C."/>
        </authorList>
    </citation>
    <scope>NUCLEOTIDE SEQUENCE [LARGE SCALE GENOMIC DNA]</scope>
</reference>
<name>A0A9P1FEI7_9DINO</name>
<reference evidence="2" key="1">
    <citation type="submission" date="2022-10" db="EMBL/GenBank/DDBJ databases">
        <authorList>
            <person name="Chen Y."/>
            <person name="Dougan E. K."/>
            <person name="Chan C."/>
            <person name="Rhodes N."/>
            <person name="Thang M."/>
        </authorList>
    </citation>
    <scope>NUCLEOTIDE SEQUENCE</scope>
</reference>
<evidence type="ECO:0000313" key="2">
    <source>
        <dbReference type="EMBL" id="CAI3973086.1"/>
    </source>
</evidence>
<gene>
    <name evidence="2" type="ORF">C1SCF055_LOCUS1613</name>
</gene>
<comment type="caution">
    <text evidence="2">The sequence shown here is derived from an EMBL/GenBank/DDBJ whole genome shotgun (WGS) entry which is preliminary data.</text>
</comment>
<evidence type="ECO:0000313" key="5">
    <source>
        <dbReference type="Proteomes" id="UP001152797"/>
    </source>
</evidence>
<sequence length="227" mass="25651">MMPGAFQMSPSSAGVQAGRCHGIPPPQIIYEKKRTARCFPDVEEFLKEEVVSCRRVSVQRTFLHIHQDVGPPKKKQRQKKEAEAAEDGRVEVPAWEEYFKSNGFTDCQLIQTFVWKHKDQKDQKDQLIFACVPYPSRPDGALLAEVIQQPAKDLVQCKLKEVQSITKRPLFVCLPFALPEGSLVVADEQLRVQSKELLFDCGTVALFMNATEFWRSVKPSAGNICKA</sequence>
<dbReference type="GO" id="GO:0002161">
    <property type="term" value="F:aminoacyl-tRNA deacylase activity"/>
    <property type="evidence" value="ECO:0007669"/>
    <property type="project" value="InterPro"/>
</dbReference>
<evidence type="ECO:0000313" key="4">
    <source>
        <dbReference type="EMBL" id="CAL4760398.1"/>
    </source>
</evidence>
<evidence type="ECO:0000256" key="1">
    <source>
        <dbReference type="SAM" id="MobiDB-lite"/>
    </source>
</evidence>
<keyword evidence="5" id="KW-1185">Reference proteome</keyword>
<dbReference type="Proteomes" id="UP001152797">
    <property type="component" value="Unassembled WGS sequence"/>
</dbReference>
<dbReference type="EMBL" id="CAMXCT010000053">
    <property type="protein sequence ID" value="CAI3973086.1"/>
    <property type="molecule type" value="Genomic_DNA"/>
</dbReference>
<dbReference type="InterPro" id="IPR036754">
    <property type="entry name" value="YbaK/aa-tRNA-synt-asso_dom_sf"/>
</dbReference>
<feature type="region of interest" description="Disordered" evidence="1">
    <location>
        <begin position="67"/>
        <end position="87"/>
    </location>
</feature>
<accession>A0A9P1FEI7</accession>
<dbReference type="EMBL" id="CAMXCT030000053">
    <property type="protein sequence ID" value="CAL4760398.1"/>
    <property type="molecule type" value="Genomic_DNA"/>
</dbReference>
<dbReference type="AlphaFoldDB" id="A0A9P1FEI7"/>
<proteinExistence type="predicted"/>